<proteinExistence type="predicted"/>
<protein>
    <submittedName>
        <fullName evidence="1">Uncharacterized protein</fullName>
    </submittedName>
</protein>
<evidence type="ECO:0000313" key="1">
    <source>
        <dbReference type="EMBL" id="QNL99074.1"/>
    </source>
</evidence>
<evidence type="ECO:0000313" key="2">
    <source>
        <dbReference type="Proteomes" id="UP000515819"/>
    </source>
</evidence>
<reference evidence="1 2" key="1">
    <citation type="submission" date="2020-08" db="EMBL/GenBank/DDBJ databases">
        <authorList>
            <person name="Liu C."/>
            <person name="Sun Q."/>
        </authorList>
    </citation>
    <scope>NUCLEOTIDE SEQUENCE [LARGE SCALE GENOMIC DNA]</scope>
    <source>
        <strain evidence="1 2">NSJ-4</strain>
    </source>
</reference>
<dbReference type="Proteomes" id="UP000515819">
    <property type="component" value="Chromosome"/>
</dbReference>
<accession>A0A7G9FKJ3</accession>
<dbReference type="RefSeq" id="WP_021986363.1">
    <property type="nucleotide sequence ID" value="NZ_CP060632.1"/>
</dbReference>
<dbReference type="EMBL" id="CP060632">
    <property type="protein sequence ID" value="QNL99074.1"/>
    <property type="molecule type" value="Genomic_DNA"/>
</dbReference>
<sequence length="74" mass="8200">MNPMNFMKAKGLLTQFTTNHPKLPAFFKAASSQIGEGSIIEISVTTAEGKNLCTNMKVRPEDMQLVEELKNLSK</sequence>
<gene>
    <name evidence="1" type="ORF">H9Q76_10030</name>
</gene>
<dbReference type="AlphaFoldDB" id="A0A7G9FKJ3"/>
<name>A0A7G9FKJ3_9FIRM</name>
<keyword evidence="2" id="KW-1185">Reference proteome</keyword>
<dbReference type="KEGG" id="wcp:H9Q76_10030"/>
<organism evidence="1 2">
    <name type="scientific">Wujia chipingensis</name>
    <dbReference type="NCBI Taxonomy" id="2763670"/>
    <lineage>
        <taxon>Bacteria</taxon>
        <taxon>Bacillati</taxon>
        <taxon>Bacillota</taxon>
        <taxon>Clostridia</taxon>
        <taxon>Lachnospirales</taxon>
        <taxon>Lachnospiraceae</taxon>
        <taxon>Wujia</taxon>
    </lineage>
</organism>